<evidence type="ECO:0000313" key="3">
    <source>
        <dbReference type="Proteomes" id="UP000238415"/>
    </source>
</evidence>
<feature type="region of interest" description="Disordered" evidence="1">
    <location>
        <begin position="57"/>
        <end position="79"/>
    </location>
</feature>
<reference evidence="2 3" key="1">
    <citation type="submission" date="2018-03" db="EMBL/GenBank/DDBJ databases">
        <title>Genome sequence of Moorella humiferrea DSM 23265.</title>
        <authorList>
            <person name="Poehlein A."/>
            <person name="Daniel R."/>
        </authorList>
    </citation>
    <scope>NUCLEOTIDE SEQUENCE [LARGE SCALE GENOMIC DNA]</scope>
    <source>
        <strain evidence="2 3">DSM 23265</strain>
    </source>
</reference>
<protein>
    <submittedName>
        <fullName evidence="2">Uncharacterized protein</fullName>
    </submittedName>
</protein>
<organism evidence="2 3">
    <name type="scientific">Neomoorella humiferrea</name>
    <dbReference type="NCBI Taxonomy" id="676965"/>
    <lineage>
        <taxon>Bacteria</taxon>
        <taxon>Bacillati</taxon>
        <taxon>Bacillota</taxon>
        <taxon>Clostridia</taxon>
        <taxon>Neomoorellales</taxon>
        <taxon>Neomoorellaceae</taxon>
        <taxon>Neomoorella</taxon>
    </lineage>
</organism>
<comment type="caution">
    <text evidence="2">The sequence shown here is derived from an EMBL/GenBank/DDBJ whole genome shotgun (WGS) entry which is preliminary data.</text>
</comment>
<sequence>MATVEEILDEIRRHSREEREVLFRTLEYERAKGGVQGGSRRQPVPGLTLTPTASWRKSMRGGAEGRGRYQSGSPCIILS</sequence>
<evidence type="ECO:0000256" key="1">
    <source>
        <dbReference type="SAM" id="MobiDB-lite"/>
    </source>
</evidence>
<dbReference type="Proteomes" id="UP000238415">
    <property type="component" value="Unassembled WGS sequence"/>
</dbReference>
<dbReference type="RefSeq" id="WP_106004840.1">
    <property type="nucleotide sequence ID" value="NZ_CP136419.1"/>
</dbReference>
<dbReference type="AlphaFoldDB" id="A0A2T0AVB1"/>
<proteinExistence type="predicted"/>
<feature type="region of interest" description="Disordered" evidence="1">
    <location>
        <begin position="33"/>
        <end position="52"/>
    </location>
</feature>
<keyword evidence="3" id="KW-1185">Reference proteome</keyword>
<name>A0A2T0AVB1_9FIRM</name>
<dbReference type="EMBL" id="PVXM01000008">
    <property type="protein sequence ID" value="PRR74513.1"/>
    <property type="molecule type" value="Genomic_DNA"/>
</dbReference>
<accession>A0A2T0AVB1</accession>
<evidence type="ECO:0000313" key="2">
    <source>
        <dbReference type="EMBL" id="PRR74513.1"/>
    </source>
</evidence>
<gene>
    <name evidence="2" type="ORF">MOHU_08260</name>
</gene>